<dbReference type="SUPFAM" id="SSF50685">
    <property type="entry name" value="Barwin-like endoglucanases"/>
    <property type="match status" value="1"/>
</dbReference>
<dbReference type="InterPro" id="IPR034718">
    <property type="entry name" value="RlpA"/>
</dbReference>
<feature type="region of interest" description="Disordered" evidence="6">
    <location>
        <begin position="32"/>
        <end position="56"/>
    </location>
</feature>
<dbReference type="EMBL" id="WTVM01000007">
    <property type="protein sequence ID" value="NMG01767.1"/>
    <property type="molecule type" value="Genomic_DNA"/>
</dbReference>
<evidence type="ECO:0000256" key="6">
    <source>
        <dbReference type="SAM" id="MobiDB-lite"/>
    </source>
</evidence>
<keyword evidence="9" id="KW-1185">Reference proteome</keyword>
<name>A0A972F5W7_9RHOO</name>
<feature type="domain" description="SPOR" evidence="7">
    <location>
        <begin position="286"/>
        <end position="365"/>
    </location>
</feature>
<evidence type="ECO:0000256" key="1">
    <source>
        <dbReference type="ARBA" id="ARBA00022729"/>
    </source>
</evidence>
<comment type="caution">
    <text evidence="8">The sequence shown here is derived from an EMBL/GenBank/DDBJ whole genome shotgun (WGS) entry which is preliminary data.</text>
</comment>
<keyword evidence="3 4" id="KW-0961">Cell wall biogenesis/degradation</keyword>
<dbReference type="GO" id="GO:0000270">
    <property type="term" value="P:peptidoglycan metabolic process"/>
    <property type="evidence" value="ECO:0007669"/>
    <property type="project" value="UniProtKB-UniRule"/>
</dbReference>
<dbReference type="InterPro" id="IPR036908">
    <property type="entry name" value="RlpA-like_sf"/>
</dbReference>
<organism evidence="8 9">
    <name type="scientific">Azoarcus taiwanensis</name>
    <dbReference type="NCBI Taxonomy" id="666964"/>
    <lineage>
        <taxon>Bacteria</taxon>
        <taxon>Pseudomonadati</taxon>
        <taxon>Pseudomonadota</taxon>
        <taxon>Betaproteobacteria</taxon>
        <taxon>Rhodocyclales</taxon>
        <taxon>Zoogloeaceae</taxon>
        <taxon>Azoarcus</taxon>
    </lineage>
</organism>
<evidence type="ECO:0000256" key="5">
    <source>
        <dbReference type="RuleBase" id="RU003495"/>
    </source>
</evidence>
<dbReference type="PROSITE" id="PS51724">
    <property type="entry name" value="SPOR"/>
    <property type="match status" value="1"/>
</dbReference>
<dbReference type="Pfam" id="PF05036">
    <property type="entry name" value="SPOR"/>
    <property type="match status" value="1"/>
</dbReference>
<dbReference type="HAMAP" id="MF_02071">
    <property type="entry name" value="RlpA"/>
    <property type="match status" value="1"/>
</dbReference>
<protein>
    <recommendedName>
        <fullName evidence="4">Endolytic peptidoglycan transglycosylase RlpA</fullName>
        <ecNumber evidence="4">4.2.2.-</ecNumber>
    </recommendedName>
</protein>
<dbReference type="Proteomes" id="UP000599523">
    <property type="component" value="Unassembled WGS sequence"/>
</dbReference>
<proteinExistence type="inferred from homology"/>
<comment type="function">
    <text evidence="4">Lytic transglycosylase with a strong preference for naked glycan strands that lack stem peptides.</text>
</comment>
<dbReference type="FunFam" id="2.40.40.10:FF:000003">
    <property type="entry name" value="Endolytic peptidoglycan transglycosylase RlpA"/>
    <property type="match status" value="1"/>
</dbReference>
<dbReference type="GO" id="GO:0071555">
    <property type="term" value="P:cell wall organization"/>
    <property type="evidence" value="ECO:0007669"/>
    <property type="project" value="UniProtKB-KW"/>
</dbReference>
<evidence type="ECO:0000313" key="9">
    <source>
        <dbReference type="Proteomes" id="UP000599523"/>
    </source>
</evidence>
<keyword evidence="2 4" id="KW-0456">Lyase</keyword>
<dbReference type="Gene3D" id="2.40.40.10">
    <property type="entry name" value="RlpA-like domain"/>
    <property type="match status" value="1"/>
</dbReference>
<dbReference type="EC" id="4.2.2.-" evidence="4"/>
<dbReference type="SUPFAM" id="SSF110997">
    <property type="entry name" value="Sporulation related repeat"/>
    <property type="match status" value="1"/>
</dbReference>
<sequence length="365" mass="38618">MPPSAPFSVLACRLAVAGVLVFGLAACGGKPTRVSDASGATTGTAPASAVTTTRGGGYYLDDGPDAVIPVGLDEIPDAVPRIEPFHRPAFRPYTVFGQEYVPRTELTPFRERGHGSWYGRRFHGNPTSTGEPYDMYAMTAAHPTLPLPSYARVTNIANGRSVIVRINDRGPFLRGRIIDLSYAAAHRLGYINAGSAMVEVESITHEDIRVADARGVPALPGTASSGTQIASAPTPAVAPAPTQQPPRQIAAIEQQSLPPLLPRSPIASDADGAALQAAAPLRNMSGPVQSGAYLQLAAFSTPANAETLAARVRTELAAFADRLHLLDEGGRYRLQLGPFASADDARLEAQRIGMMFDLQPFVVMR</sequence>
<gene>
    <name evidence="4" type="primary">rlpA</name>
    <name evidence="8" type="ORF">GPA21_02105</name>
</gene>
<dbReference type="PANTHER" id="PTHR34183:SF1">
    <property type="entry name" value="ENDOLYTIC PEPTIDOGLYCAN TRANSGLYCOSYLASE RLPA"/>
    <property type="match status" value="1"/>
</dbReference>
<dbReference type="InterPro" id="IPR012997">
    <property type="entry name" value="RplA"/>
</dbReference>
<reference evidence="8" key="1">
    <citation type="submission" date="2019-12" db="EMBL/GenBank/DDBJ databases">
        <title>Comparative genomics gives insights into the taxonomy of the Azoarcus-Aromatoleum group and reveals separate origins of nif in the plant-associated Azoarcus and non-plant-associated Aromatoleum sub-groups.</title>
        <authorList>
            <person name="Lafos M."/>
            <person name="Maluk M."/>
            <person name="Batista M."/>
            <person name="Junghare M."/>
            <person name="Carmona M."/>
            <person name="Faoro H."/>
            <person name="Cruz L.M."/>
            <person name="Battistoni F."/>
            <person name="De Souza E."/>
            <person name="Pedrosa F."/>
            <person name="Chen W.-M."/>
            <person name="Poole P.S."/>
            <person name="Dixon R.A."/>
            <person name="James E.K."/>
        </authorList>
    </citation>
    <scope>NUCLEOTIDE SEQUENCE</scope>
    <source>
        <strain evidence="8">NSC3</strain>
    </source>
</reference>
<comment type="similarity">
    <text evidence="4 5">Belongs to the RlpA family.</text>
</comment>
<dbReference type="InterPro" id="IPR036680">
    <property type="entry name" value="SPOR-like_sf"/>
</dbReference>
<dbReference type="AlphaFoldDB" id="A0A972F5W7"/>
<dbReference type="InterPro" id="IPR007730">
    <property type="entry name" value="SPOR-like_dom"/>
</dbReference>
<evidence type="ECO:0000256" key="2">
    <source>
        <dbReference type="ARBA" id="ARBA00023239"/>
    </source>
</evidence>
<dbReference type="Pfam" id="PF03330">
    <property type="entry name" value="DPBB_1"/>
    <property type="match status" value="1"/>
</dbReference>
<accession>A0A972F5W7</accession>
<evidence type="ECO:0000313" key="8">
    <source>
        <dbReference type="EMBL" id="NMG01767.1"/>
    </source>
</evidence>
<keyword evidence="1" id="KW-0732">Signal</keyword>
<dbReference type="Gene3D" id="3.30.70.1070">
    <property type="entry name" value="Sporulation related repeat"/>
    <property type="match status" value="1"/>
</dbReference>
<dbReference type="CDD" id="cd22268">
    <property type="entry name" value="DPBB_RlpA-like"/>
    <property type="match status" value="1"/>
</dbReference>
<feature type="region of interest" description="Disordered" evidence="6">
    <location>
        <begin position="221"/>
        <end position="242"/>
    </location>
</feature>
<evidence type="ECO:0000256" key="4">
    <source>
        <dbReference type="HAMAP-Rule" id="MF_02071"/>
    </source>
</evidence>
<dbReference type="NCBIfam" id="TIGR00413">
    <property type="entry name" value="rlpA"/>
    <property type="match status" value="1"/>
</dbReference>
<feature type="compositionally biased region" description="Low complexity" evidence="6">
    <location>
        <begin position="37"/>
        <end position="53"/>
    </location>
</feature>
<dbReference type="PANTHER" id="PTHR34183">
    <property type="entry name" value="ENDOLYTIC PEPTIDOGLYCAN TRANSGLYCOSYLASE RLPA"/>
    <property type="match status" value="1"/>
</dbReference>
<dbReference type="GO" id="GO:0008932">
    <property type="term" value="F:lytic endotransglycosylase activity"/>
    <property type="evidence" value="ECO:0007669"/>
    <property type="project" value="UniProtKB-UniRule"/>
</dbReference>
<dbReference type="GO" id="GO:0042834">
    <property type="term" value="F:peptidoglycan binding"/>
    <property type="evidence" value="ECO:0007669"/>
    <property type="project" value="InterPro"/>
</dbReference>
<evidence type="ECO:0000256" key="3">
    <source>
        <dbReference type="ARBA" id="ARBA00023316"/>
    </source>
</evidence>
<evidence type="ECO:0000259" key="7">
    <source>
        <dbReference type="PROSITE" id="PS51724"/>
    </source>
</evidence>
<dbReference type="InterPro" id="IPR009009">
    <property type="entry name" value="RlpA-like_DPBB"/>
</dbReference>